<dbReference type="PANTHER" id="PTHR24567">
    <property type="entry name" value="CRP FAMILY TRANSCRIPTIONAL REGULATORY PROTEIN"/>
    <property type="match status" value="1"/>
</dbReference>
<gene>
    <name evidence="7" type="ORF">ABW02_05925</name>
</gene>
<dbReference type="CDD" id="cd00038">
    <property type="entry name" value="CAP_ED"/>
    <property type="match status" value="1"/>
</dbReference>
<feature type="domain" description="HTH crp-type" evidence="6">
    <location>
        <begin position="133"/>
        <end position="207"/>
    </location>
</feature>
<evidence type="ECO:0000259" key="5">
    <source>
        <dbReference type="PROSITE" id="PS50042"/>
    </source>
</evidence>
<evidence type="ECO:0000313" key="8">
    <source>
        <dbReference type="Proteomes" id="UP000036045"/>
    </source>
</evidence>
<dbReference type="PROSITE" id="PS00042">
    <property type="entry name" value="HTH_CRP_1"/>
    <property type="match status" value="1"/>
</dbReference>
<keyword evidence="8" id="KW-1185">Reference proteome</keyword>
<accession>A0A0J1IP18</accession>
<keyword evidence="1" id="KW-0805">Transcription regulation</keyword>
<protein>
    <submittedName>
        <fullName evidence="7">Crp/Fnr family transcriptional regulator</fullName>
    </submittedName>
</protein>
<evidence type="ECO:0000256" key="2">
    <source>
        <dbReference type="ARBA" id="ARBA00023125"/>
    </source>
</evidence>
<sequence>MISPELRHLLVSIGTKKKIYKDHYLFREGEEAKEIYLLESGLVQISKLTAEGNELLLRLCKQDDIVGELTLFADNPKFLLSCKTLQTGEVYVIKRSKLEKELMANSALTFEFMRWVSDHMRKFQSKLRDLLLNGKKGAVYSTLIRLSNSYGVPVDDGILIDMTLTNQELGRFCATTRESVNRMLGDLRKNSVISLNTQGKIILHDIEYLRQAIGCENCPLEMCNID</sequence>
<dbReference type="Gene3D" id="1.10.10.10">
    <property type="entry name" value="Winged helix-like DNA-binding domain superfamily/Winged helix DNA-binding domain"/>
    <property type="match status" value="1"/>
</dbReference>
<dbReference type="SUPFAM" id="SSF46785">
    <property type="entry name" value="Winged helix' DNA-binding domain"/>
    <property type="match status" value="1"/>
</dbReference>
<dbReference type="InterPro" id="IPR050397">
    <property type="entry name" value="Env_Response_Regulators"/>
</dbReference>
<dbReference type="InterPro" id="IPR018490">
    <property type="entry name" value="cNMP-bd_dom_sf"/>
</dbReference>
<dbReference type="Proteomes" id="UP000036045">
    <property type="component" value="Unassembled WGS sequence"/>
</dbReference>
<dbReference type="OrthoDB" id="9810708at2"/>
<dbReference type="Pfam" id="PF13545">
    <property type="entry name" value="HTH_Crp_2"/>
    <property type="match status" value="1"/>
</dbReference>
<comment type="caution">
    <text evidence="7">The sequence shown here is derived from an EMBL/GenBank/DDBJ whole genome shotgun (WGS) entry which is preliminary data.</text>
</comment>
<dbReference type="GO" id="GO:0003677">
    <property type="term" value="F:DNA binding"/>
    <property type="evidence" value="ECO:0007669"/>
    <property type="project" value="UniProtKB-KW"/>
</dbReference>
<dbReference type="SMART" id="SM00419">
    <property type="entry name" value="HTH_CRP"/>
    <property type="match status" value="1"/>
</dbReference>
<dbReference type="PANTHER" id="PTHR24567:SF74">
    <property type="entry name" value="HTH-TYPE TRANSCRIPTIONAL REGULATOR ARCR"/>
    <property type="match status" value="1"/>
</dbReference>
<evidence type="ECO:0000259" key="6">
    <source>
        <dbReference type="PROSITE" id="PS51063"/>
    </source>
</evidence>
<keyword evidence="2" id="KW-0238">DNA-binding</keyword>
<evidence type="ECO:0000256" key="3">
    <source>
        <dbReference type="ARBA" id="ARBA00023159"/>
    </source>
</evidence>
<dbReference type="InterPro" id="IPR018335">
    <property type="entry name" value="Tscrpt_reg_HTH_Crp-type_CS"/>
</dbReference>
<dbReference type="InterPro" id="IPR036388">
    <property type="entry name" value="WH-like_DNA-bd_sf"/>
</dbReference>
<name>A0A0J1IP18_NIACI</name>
<organism evidence="7 8">
    <name type="scientific">Niallia circulans</name>
    <name type="common">Bacillus circulans</name>
    <dbReference type="NCBI Taxonomy" id="1397"/>
    <lineage>
        <taxon>Bacteria</taxon>
        <taxon>Bacillati</taxon>
        <taxon>Bacillota</taxon>
        <taxon>Bacilli</taxon>
        <taxon>Bacillales</taxon>
        <taxon>Bacillaceae</taxon>
        <taxon>Niallia</taxon>
    </lineage>
</organism>
<evidence type="ECO:0000256" key="4">
    <source>
        <dbReference type="ARBA" id="ARBA00023163"/>
    </source>
</evidence>
<dbReference type="PRINTS" id="PR00034">
    <property type="entry name" value="HTHCRP"/>
</dbReference>
<evidence type="ECO:0000256" key="1">
    <source>
        <dbReference type="ARBA" id="ARBA00023015"/>
    </source>
</evidence>
<dbReference type="InterPro" id="IPR000595">
    <property type="entry name" value="cNMP-bd_dom"/>
</dbReference>
<keyword evidence="4" id="KW-0804">Transcription</keyword>
<dbReference type="SMART" id="SM00100">
    <property type="entry name" value="cNMP"/>
    <property type="match status" value="1"/>
</dbReference>
<proteinExistence type="predicted"/>
<dbReference type="RefSeq" id="WP_047941055.1">
    <property type="nucleotide sequence ID" value="NZ_JARTLH010000029.1"/>
</dbReference>
<dbReference type="PROSITE" id="PS50042">
    <property type="entry name" value="CNMP_BINDING_3"/>
    <property type="match status" value="1"/>
</dbReference>
<keyword evidence="3" id="KW-0010">Activator</keyword>
<dbReference type="PATRIC" id="fig|1397.4.peg.3299"/>
<dbReference type="AlphaFoldDB" id="A0A0J1IP18"/>
<evidence type="ECO:0000313" key="7">
    <source>
        <dbReference type="EMBL" id="KLV27729.1"/>
    </source>
</evidence>
<dbReference type="GO" id="GO:0003700">
    <property type="term" value="F:DNA-binding transcription factor activity"/>
    <property type="evidence" value="ECO:0007669"/>
    <property type="project" value="InterPro"/>
</dbReference>
<reference evidence="7 8" key="1">
    <citation type="submission" date="2015-05" db="EMBL/GenBank/DDBJ databases">
        <title>Whole genome sequence and identification of bacterial endophytes from Costus igneus.</title>
        <authorList>
            <person name="Lee Y.P."/>
            <person name="Gan H.M."/>
            <person name="Eng W."/>
            <person name="Wheatley M.S."/>
            <person name="Caraballo A."/>
            <person name="Polter S."/>
            <person name="Savka M.A."/>
            <person name="Hudson A.O."/>
        </authorList>
    </citation>
    <scope>NUCLEOTIDE SEQUENCE [LARGE SCALE GENOMIC DNA]</scope>
    <source>
        <strain evidence="7 8">RIT379</strain>
    </source>
</reference>
<dbReference type="CDD" id="cd00092">
    <property type="entry name" value="HTH_CRP"/>
    <property type="match status" value="1"/>
</dbReference>
<feature type="domain" description="Cyclic nucleotide-binding" evidence="5">
    <location>
        <begin position="1"/>
        <end position="77"/>
    </location>
</feature>
<dbReference type="EMBL" id="LDPH01000003">
    <property type="protein sequence ID" value="KLV27729.1"/>
    <property type="molecule type" value="Genomic_DNA"/>
</dbReference>
<dbReference type="SUPFAM" id="SSF51206">
    <property type="entry name" value="cAMP-binding domain-like"/>
    <property type="match status" value="1"/>
</dbReference>
<dbReference type="InterPro" id="IPR012318">
    <property type="entry name" value="HTH_CRP"/>
</dbReference>
<dbReference type="GO" id="GO:0005829">
    <property type="term" value="C:cytosol"/>
    <property type="evidence" value="ECO:0007669"/>
    <property type="project" value="TreeGrafter"/>
</dbReference>
<dbReference type="PROSITE" id="PS51063">
    <property type="entry name" value="HTH_CRP_2"/>
    <property type="match status" value="1"/>
</dbReference>
<dbReference type="InterPro" id="IPR036390">
    <property type="entry name" value="WH_DNA-bd_sf"/>
</dbReference>
<dbReference type="Gene3D" id="2.60.120.10">
    <property type="entry name" value="Jelly Rolls"/>
    <property type="match status" value="1"/>
</dbReference>
<dbReference type="InterPro" id="IPR014710">
    <property type="entry name" value="RmlC-like_jellyroll"/>
</dbReference>
<dbReference type="Pfam" id="PF00027">
    <property type="entry name" value="cNMP_binding"/>
    <property type="match status" value="1"/>
</dbReference>